<proteinExistence type="predicted"/>
<sequence>MPVYTVQKKETLREQLQIINRMITLNEKLYHGRRNGQSSELILMISAAAMLLFSVWIRNGFFALIVLGLYTFFSDHAKKHLQNFGNGYYSRKSREEKSCLQFYEDGFCWESGREENFWPYPAIDRIWEDEKVIYLFFGKASGVYVWKDGIAGPGGETGFRRFLKKKWRGGKEETPEMGQKELQPDFIIEEVWDEDRMAGVCEFLFWKNQLVLMIMATVIIGVFFLVDCLLSWEIPGWKE</sequence>
<feature type="non-terminal residue" evidence="3">
    <location>
        <position position="239"/>
    </location>
</feature>
<keyword evidence="1" id="KW-1133">Transmembrane helix</keyword>
<evidence type="ECO:0000256" key="1">
    <source>
        <dbReference type="SAM" id="Phobius"/>
    </source>
</evidence>
<accession>A0A9D2GGM2</accession>
<dbReference type="Pfam" id="PF14317">
    <property type="entry name" value="YcxB"/>
    <property type="match status" value="1"/>
</dbReference>
<keyword evidence="1" id="KW-0472">Membrane</keyword>
<evidence type="ECO:0000313" key="3">
    <source>
        <dbReference type="EMBL" id="HIZ79423.1"/>
    </source>
</evidence>
<dbReference type="AlphaFoldDB" id="A0A9D2GGM2"/>
<dbReference type="Proteomes" id="UP000824101">
    <property type="component" value="Unassembled WGS sequence"/>
</dbReference>
<name>A0A9D2GGM2_9FIRM</name>
<feature type="transmembrane region" description="Helical" evidence="1">
    <location>
        <begin position="41"/>
        <end position="73"/>
    </location>
</feature>
<comment type="caution">
    <text evidence="3">The sequence shown here is derived from an EMBL/GenBank/DDBJ whole genome shotgun (WGS) entry which is preliminary data.</text>
</comment>
<protein>
    <submittedName>
        <fullName evidence="3">YcxB family protein</fullName>
    </submittedName>
</protein>
<evidence type="ECO:0000313" key="4">
    <source>
        <dbReference type="Proteomes" id="UP000824101"/>
    </source>
</evidence>
<reference evidence="3" key="2">
    <citation type="submission" date="2021-04" db="EMBL/GenBank/DDBJ databases">
        <authorList>
            <person name="Gilroy R."/>
        </authorList>
    </citation>
    <scope>NUCLEOTIDE SEQUENCE</scope>
    <source>
        <strain evidence="3">ChiBcec1-1093</strain>
    </source>
</reference>
<organism evidence="3 4">
    <name type="scientific">Candidatus Lachnoclostridium stercorigallinarum</name>
    <dbReference type="NCBI Taxonomy" id="2838634"/>
    <lineage>
        <taxon>Bacteria</taxon>
        <taxon>Bacillati</taxon>
        <taxon>Bacillota</taxon>
        <taxon>Clostridia</taxon>
        <taxon>Lachnospirales</taxon>
        <taxon>Lachnospiraceae</taxon>
    </lineage>
</organism>
<feature type="transmembrane region" description="Helical" evidence="1">
    <location>
        <begin position="210"/>
        <end position="232"/>
    </location>
</feature>
<evidence type="ECO:0000259" key="2">
    <source>
        <dbReference type="Pfam" id="PF14317"/>
    </source>
</evidence>
<feature type="domain" description="YcxB-like C-terminal" evidence="2">
    <location>
        <begin position="102"/>
        <end position="163"/>
    </location>
</feature>
<keyword evidence="1" id="KW-0812">Transmembrane</keyword>
<reference evidence="3" key="1">
    <citation type="journal article" date="2021" name="PeerJ">
        <title>Extensive microbial diversity within the chicken gut microbiome revealed by metagenomics and culture.</title>
        <authorList>
            <person name="Gilroy R."/>
            <person name="Ravi A."/>
            <person name="Getino M."/>
            <person name="Pursley I."/>
            <person name="Horton D.L."/>
            <person name="Alikhan N.F."/>
            <person name="Baker D."/>
            <person name="Gharbi K."/>
            <person name="Hall N."/>
            <person name="Watson M."/>
            <person name="Adriaenssens E.M."/>
            <person name="Foster-Nyarko E."/>
            <person name="Jarju S."/>
            <person name="Secka A."/>
            <person name="Antonio M."/>
            <person name="Oren A."/>
            <person name="Chaudhuri R.R."/>
            <person name="La Ragione R."/>
            <person name="Hildebrand F."/>
            <person name="Pallen M.J."/>
        </authorList>
    </citation>
    <scope>NUCLEOTIDE SEQUENCE</scope>
    <source>
        <strain evidence="3">ChiBcec1-1093</strain>
    </source>
</reference>
<dbReference type="InterPro" id="IPR025588">
    <property type="entry name" value="YcxB-like_C"/>
</dbReference>
<gene>
    <name evidence="3" type="ORF">IAA17_06505</name>
</gene>
<dbReference type="EMBL" id="DXBC01000101">
    <property type="protein sequence ID" value="HIZ79423.1"/>
    <property type="molecule type" value="Genomic_DNA"/>
</dbReference>